<dbReference type="GO" id="GO:0016787">
    <property type="term" value="F:hydrolase activity"/>
    <property type="evidence" value="ECO:0007669"/>
    <property type="project" value="UniProtKB-KW"/>
</dbReference>
<evidence type="ECO:0000313" key="1">
    <source>
        <dbReference type="EMBL" id="KKU15625.1"/>
    </source>
</evidence>
<evidence type="ECO:0000313" key="2">
    <source>
        <dbReference type="Proteomes" id="UP000034727"/>
    </source>
</evidence>
<sequence length="195" mass="21718">MIITYHGGNYFKIQSGEISFLIDPLNQRAFKGAAVAINTIKPSAVDFSDSSNGACFWIDHQGEYEKNGIHISGWSIGNENGIEKTAYLVDFDDVKFAILGHATGELPKDFIERFEGTDVMIVPAGGKPFIAQAELARFIRQIEPSIIIPSLFSDIGLFLKEFNGQDKPRAEEKFVFKKKDLTSGAMEIKHLEDKK</sequence>
<proteinExistence type="predicted"/>
<accession>A0A0G1R438</accession>
<dbReference type="SUPFAM" id="SSF56281">
    <property type="entry name" value="Metallo-hydrolase/oxidoreductase"/>
    <property type="match status" value="1"/>
</dbReference>
<dbReference type="AlphaFoldDB" id="A0A0G1R438"/>
<gene>
    <name evidence="1" type="ORF">UX22_C0006G0033</name>
</gene>
<dbReference type="InterPro" id="IPR036866">
    <property type="entry name" value="RibonucZ/Hydroxyglut_hydro"/>
</dbReference>
<dbReference type="Proteomes" id="UP000034727">
    <property type="component" value="Unassembled WGS sequence"/>
</dbReference>
<protein>
    <submittedName>
        <fullName evidence="1">Zn-dependent hydrolase of the beta-lactamase fold-like protein</fullName>
    </submittedName>
</protein>
<dbReference type="EMBL" id="LCLJ01000006">
    <property type="protein sequence ID" value="KKU15625.1"/>
    <property type="molecule type" value="Genomic_DNA"/>
</dbReference>
<name>A0A0G1R438_9BACT</name>
<comment type="caution">
    <text evidence="1">The sequence shown here is derived from an EMBL/GenBank/DDBJ whole genome shotgun (WGS) entry which is preliminary data.</text>
</comment>
<dbReference type="Gene3D" id="3.60.15.10">
    <property type="entry name" value="Ribonuclease Z/Hydroxyacylglutathione hydrolase-like"/>
    <property type="match status" value="1"/>
</dbReference>
<keyword evidence="1" id="KW-0378">Hydrolase</keyword>
<organism evidence="1 2">
    <name type="scientific">Candidatus Jorgensenbacteria bacterium GW2011_GWA2_45_9</name>
    <dbReference type="NCBI Taxonomy" id="1618663"/>
    <lineage>
        <taxon>Bacteria</taxon>
        <taxon>Candidatus Joergenseniibacteriota</taxon>
    </lineage>
</organism>
<reference evidence="1 2" key="1">
    <citation type="journal article" date="2015" name="Nature">
        <title>rRNA introns, odd ribosomes, and small enigmatic genomes across a large radiation of phyla.</title>
        <authorList>
            <person name="Brown C.T."/>
            <person name="Hug L.A."/>
            <person name="Thomas B.C."/>
            <person name="Sharon I."/>
            <person name="Castelle C.J."/>
            <person name="Singh A."/>
            <person name="Wilkins M.J."/>
            <person name="Williams K.H."/>
            <person name="Banfield J.F."/>
        </authorList>
    </citation>
    <scope>NUCLEOTIDE SEQUENCE [LARGE SCALE GENOMIC DNA]</scope>
</reference>
<dbReference type="Pfam" id="PF13483">
    <property type="entry name" value="Lactamase_B_3"/>
    <property type="match status" value="1"/>
</dbReference>